<keyword evidence="2" id="KW-1185">Reference proteome</keyword>
<organism evidence="1 2">
    <name type="scientific">Deinococcus ruber</name>
    <dbReference type="NCBI Taxonomy" id="1848197"/>
    <lineage>
        <taxon>Bacteria</taxon>
        <taxon>Thermotogati</taxon>
        <taxon>Deinococcota</taxon>
        <taxon>Deinococci</taxon>
        <taxon>Deinococcales</taxon>
        <taxon>Deinococcaceae</taxon>
        <taxon>Deinococcus</taxon>
    </lineage>
</organism>
<dbReference type="Proteomes" id="UP000603865">
    <property type="component" value="Unassembled WGS sequence"/>
</dbReference>
<dbReference type="RefSeq" id="WP_189090479.1">
    <property type="nucleotide sequence ID" value="NZ_BMQL01000011.1"/>
</dbReference>
<evidence type="ECO:0000313" key="2">
    <source>
        <dbReference type="Proteomes" id="UP000603865"/>
    </source>
</evidence>
<comment type="caution">
    <text evidence="1">The sequence shown here is derived from an EMBL/GenBank/DDBJ whole genome shotgun (WGS) entry which is preliminary data.</text>
</comment>
<protein>
    <submittedName>
        <fullName evidence="1">Uncharacterized protein</fullName>
    </submittedName>
</protein>
<gene>
    <name evidence="1" type="ORF">GCM10008957_23010</name>
</gene>
<dbReference type="EMBL" id="BMQL01000011">
    <property type="protein sequence ID" value="GGR09664.1"/>
    <property type="molecule type" value="Genomic_DNA"/>
</dbReference>
<reference evidence="1" key="1">
    <citation type="journal article" date="2014" name="Int. J. Syst. Evol. Microbiol.">
        <title>Complete genome sequence of Corynebacterium casei LMG S-19264T (=DSM 44701T), isolated from a smear-ripened cheese.</title>
        <authorList>
            <consortium name="US DOE Joint Genome Institute (JGI-PGF)"/>
            <person name="Walter F."/>
            <person name="Albersmeier A."/>
            <person name="Kalinowski J."/>
            <person name="Ruckert C."/>
        </authorList>
    </citation>
    <scope>NUCLEOTIDE SEQUENCE</scope>
    <source>
        <strain evidence="1">JCM 31311</strain>
    </source>
</reference>
<name>A0A918C7E8_9DEIO</name>
<sequence length="104" mass="11613">MTLITQAQYGAERTRYGTYRLAIALADGRHFTVGIPCDTAPDPASFLGKTVAQFCLENFGEDPALHPTFCTCRACQDRDVLERMVEGYENEQLNAYLDQADSAW</sequence>
<dbReference type="AlphaFoldDB" id="A0A918C7E8"/>
<reference evidence="1" key="2">
    <citation type="submission" date="2020-09" db="EMBL/GenBank/DDBJ databases">
        <authorList>
            <person name="Sun Q."/>
            <person name="Ohkuma M."/>
        </authorList>
    </citation>
    <scope>NUCLEOTIDE SEQUENCE</scope>
    <source>
        <strain evidence="1">JCM 31311</strain>
    </source>
</reference>
<evidence type="ECO:0000313" key="1">
    <source>
        <dbReference type="EMBL" id="GGR09664.1"/>
    </source>
</evidence>
<proteinExistence type="predicted"/>
<accession>A0A918C7E8</accession>